<keyword evidence="1" id="KW-0479">Metal-binding</keyword>
<dbReference type="EnsemblMetazoa" id="XM_003425199">
    <property type="protein sequence ID" value="XP_003425247"/>
    <property type="gene ID" value="LOC100679529"/>
</dbReference>
<evidence type="ECO:0000256" key="2">
    <source>
        <dbReference type="ARBA" id="ARBA00022771"/>
    </source>
</evidence>
<evidence type="ECO:0000256" key="1">
    <source>
        <dbReference type="ARBA" id="ARBA00022723"/>
    </source>
</evidence>
<dbReference type="Pfam" id="PF05253">
    <property type="entry name" value="zf-U11-48K"/>
    <property type="match status" value="1"/>
</dbReference>
<dbReference type="Proteomes" id="UP000002358">
    <property type="component" value="Chromosome 1"/>
</dbReference>
<keyword evidence="6" id="KW-1185">Reference proteome</keyword>
<dbReference type="PROSITE" id="PS51800">
    <property type="entry name" value="ZF_CHHC_U11_48K"/>
    <property type="match status" value="2"/>
</dbReference>
<dbReference type="InterPro" id="IPR036236">
    <property type="entry name" value="Znf_C2H2_sf"/>
</dbReference>
<evidence type="ECO:0000259" key="4">
    <source>
        <dbReference type="PROSITE" id="PS51800"/>
    </source>
</evidence>
<proteinExistence type="predicted"/>
<dbReference type="GeneID" id="100679529"/>
<feature type="domain" description="CHHC U11-48K-type" evidence="4">
    <location>
        <begin position="8"/>
        <end position="35"/>
    </location>
</feature>
<reference evidence="5" key="1">
    <citation type="submission" date="2021-01" db="UniProtKB">
        <authorList>
            <consortium name="EnsemblMetazoa"/>
        </authorList>
    </citation>
    <scope>IDENTIFICATION</scope>
</reference>
<feature type="domain" description="CHHC U11-48K-type" evidence="4">
    <location>
        <begin position="40"/>
        <end position="67"/>
    </location>
</feature>
<dbReference type="OrthoDB" id="5839404at2759"/>
<evidence type="ECO:0000313" key="5">
    <source>
        <dbReference type="EnsemblMetazoa" id="XP_003425247"/>
    </source>
</evidence>
<dbReference type="SUPFAM" id="SSF57667">
    <property type="entry name" value="beta-beta-alpha zinc fingers"/>
    <property type="match status" value="1"/>
</dbReference>
<keyword evidence="3" id="KW-0862">Zinc</keyword>
<dbReference type="RefSeq" id="XP_003425247.1">
    <property type="nucleotide sequence ID" value="XM_003425199.5"/>
</dbReference>
<evidence type="ECO:0000313" key="6">
    <source>
        <dbReference type="Proteomes" id="UP000002358"/>
    </source>
</evidence>
<dbReference type="SMR" id="A0A7M7LKJ7"/>
<name>A0A7M7LKJ7_NASVI</name>
<keyword evidence="2" id="KW-0863">Zinc-finger</keyword>
<dbReference type="GO" id="GO:0008270">
    <property type="term" value="F:zinc ion binding"/>
    <property type="evidence" value="ECO:0007669"/>
    <property type="project" value="UniProtKB-KW"/>
</dbReference>
<dbReference type="InParanoid" id="A0A7M7LKJ7"/>
<protein>
    <recommendedName>
        <fullName evidence="4">CHHC U11-48K-type domain-containing protein</fullName>
    </recommendedName>
</protein>
<organism evidence="5 6">
    <name type="scientific">Nasonia vitripennis</name>
    <name type="common">Parasitic wasp</name>
    <dbReference type="NCBI Taxonomy" id="7425"/>
    <lineage>
        <taxon>Eukaryota</taxon>
        <taxon>Metazoa</taxon>
        <taxon>Ecdysozoa</taxon>
        <taxon>Arthropoda</taxon>
        <taxon>Hexapoda</taxon>
        <taxon>Insecta</taxon>
        <taxon>Pterygota</taxon>
        <taxon>Neoptera</taxon>
        <taxon>Endopterygota</taxon>
        <taxon>Hymenoptera</taxon>
        <taxon>Apocrita</taxon>
        <taxon>Proctotrupomorpha</taxon>
        <taxon>Chalcidoidea</taxon>
        <taxon>Pteromalidae</taxon>
        <taxon>Pteromalinae</taxon>
        <taxon>Nasonia</taxon>
    </lineage>
</organism>
<accession>A0A7M7LKJ7</accession>
<dbReference type="InterPro" id="IPR022776">
    <property type="entry name" value="TRM13/UPF0224_CHHC_Znf_dom"/>
</dbReference>
<sequence>MAEDDQPLDVCPYNKSHHILRTRMPHHITKCSKNYPGIKLKHCPYDRRHRLHPEDYERHVQSCQAKEFTAQTTEIEENRNATFETPGILPVQPFVAWDTRVKVWVVDGESPSPLQSIQANSETWQFAAPLIGGSKKQRKEHRYLQRRLVQEQGEFNDPSQKENQNQKSIENYQDKYEIFQTESQKSSNEEQHIFDKLHEKPAIVQSVQSIASPSTKTETEALKISELYINNQKNDSAKQSNISSFNYAAALSAKNKHTRQTANLKTATNWNHSLESERADTLARCSVALTSKYEQTRQTTKTATKWNTSFESRAGNALGCCYAAAVNSKDKQTTEMRTAIKRNTLLESKAGNTSGFSSATTSNYGQTIQTKTQTATKWNTPLESKVGDALGSYATLLSSKNKQNRHSNSLLKSKAGNTFECYSSALNSKNEHATKKTNLTPYTNLNSLLKSKACDTTEGYSAKLNSKNERNAKVTIKTHTNSNLSLKSKGDDEFVW</sequence>
<evidence type="ECO:0000256" key="3">
    <source>
        <dbReference type="ARBA" id="ARBA00022833"/>
    </source>
</evidence>
<dbReference type="AlphaFoldDB" id="A0A7M7LKJ7"/>
<dbReference type="KEGG" id="nvi:100679529"/>